<feature type="active site" evidence="5 6">
    <location>
        <position position="136"/>
    </location>
</feature>
<dbReference type="Proteomes" id="UP000004892">
    <property type="component" value="Unassembled WGS sequence"/>
</dbReference>
<dbReference type="PANTHER" id="PTHR32338:SF10">
    <property type="entry name" value="N-ACETYL-GAMMA-GLUTAMYL-PHOSPHATE REDUCTASE, CHLOROPLASTIC-RELATED"/>
    <property type="match status" value="1"/>
</dbReference>
<feature type="domain" description="Semialdehyde dehydrogenase NAD-binding" evidence="7">
    <location>
        <begin position="9"/>
        <end position="128"/>
    </location>
</feature>
<keyword evidence="1 5" id="KW-0055">Arginine biosynthesis</keyword>
<protein>
    <recommendedName>
        <fullName evidence="5">N-acetyl-gamma-glutamyl-phosphate reductase</fullName>
        <shortName evidence="5">AGPR</shortName>
        <ecNumber evidence="5">1.2.1.38</ecNumber>
    </recommendedName>
    <alternativeName>
        <fullName evidence="5">N-acetyl-glutamate semialdehyde dehydrogenase</fullName>
        <shortName evidence="5">NAGSA dehydrogenase</shortName>
    </alternativeName>
</protein>
<dbReference type="InterPro" id="IPR023013">
    <property type="entry name" value="AGPR_AS"/>
</dbReference>
<dbReference type="CDD" id="cd17895">
    <property type="entry name" value="AGPR_1_N"/>
    <property type="match status" value="1"/>
</dbReference>
<dbReference type="InterPro" id="IPR036291">
    <property type="entry name" value="NAD(P)-bd_dom_sf"/>
</dbReference>
<dbReference type="AlphaFoldDB" id="H1DIP6"/>
<dbReference type="InterPro" id="IPR000706">
    <property type="entry name" value="AGPR_type-1"/>
</dbReference>
<dbReference type="InterPro" id="IPR058924">
    <property type="entry name" value="AGPR_dimerisation_dom"/>
</dbReference>
<dbReference type="eggNOG" id="COG0002">
    <property type="taxonomic scope" value="Bacteria"/>
</dbReference>
<dbReference type="InterPro" id="IPR050085">
    <property type="entry name" value="AGPR"/>
</dbReference>
<dbReference type="Pfam" id="PF01118">
    <property type="entry name" value="Semialdhyde_dh"/>
    <property type="match status" value="1"/>
</dbReference>
<dbReference type="NCBIfam" id="TIGR01850">
    <property type="entry name" value="argC"/>
    <property type="match status" value="1"/>
</dbReference>
<comment type="function">
    <text evidence="5">Catalyzes the NADPH-dependent reduction of N-acetyl-5-glutamyl phosphate to yield N-acetyl-L-glutamate 5-semialdehyde.</text>
</comment>
<comment type="catalytic activity">
    <reaction evidence="5">
        <text>N-acetyl-L-glutamate 5-semialdehyde + phosphate + NADP(+) = N-acetyl-L-glutamyl 5-phosphate + NADPH + H(+)</text>
        <dbReference type="Rhea" id="RHEA:21588"/>
        <dbReference type="ChEBI" id="CHEBI:15378"/>
        <dbReference type="ChEBI" id="CHEBI:29123"/>
        <dbReference type="ChEBI" id="CHEBI:43474"/>
        <dbReference type="ChEBI" id="CHEBI:57783"/>
        <dbReference type="ChEBI" id="CHEBI:57936"/>
        <dbReference type="ChEBI" id="CHEBI:58349"/>
        <dbReference type="EC" id="1.2.1.38"/>
    </reaction>
</comment>
<dbReference type="InterPro" id="IPR000534">
    <property type="entry name" value="Semialdehyde_DH_NAD-bd"/>
</dbReference>
<keyword evidence="9" id="KW-1185">Reference proteome</keyword>
<gene>
    <name evidence="5" type="primary">argC</name>
    <name evidence="8" type="ORF">HMPREF9449_02275</name>
</gene>
<dbReference type="Gene3D" id="3.40.50.720">
    <property type="entry name" value="NAD(P)-binding Rossmann-like Domain"/>
    <property type="match status" value="1"/>
</dbReference>
<dbReference type="SUPFAM" id="SSF51735">
    <property type="entry name" value="NAD(P)-binding Rossmann-fold domains"/>
    <property type="match status" value="1"/>
</dbReference>
<evidence type="ECO:0000256" key="1">
    <source>
        <dbReference type="ARBA" id="ARBA00022571"/>
    </source>
</evidence>
<reference evidence="8 9" key="1">
    <citation type="submission" date="2012-01" db="EMBL/GenBank/DDBJ databases">
        <title>The Genome Sequence of Odoribacter laneus YIT 12061.</title>
        <authorList>
            <consortium name="The Broad Institute Genome Sequencing Platform"/>
            <person name="Earl A."/>
            <person name="Ward D."/>
            <person name="Feldgarden M."/>
            <person name="Gevers D."/>
            <person name="Morotomi M."/>
            <person name="Young S.K."/>
            <person name="Zeng Q."/>
            <person name="Gargeya S."/>
            <person name="Fitzgerald M."/>
            <person name="Haas B."/>
            <person name="Abouelleil A."/>
            <person name="Alvarado L."/>
            <person name="Arachchi H.M."/>
            <person name="Berlin A."/>
            <person name="Chapman S.B."/>
            <person name="Gearin G."/>
            <person name="Goldberg J."/>
            <person name="Griggs A."/>
            <person name="Gujja S."/>
            <person name="Hansen M."/>
            <person name="Heiman D."/>
            <person name="Howarth C."/>
            <person name="Larimer J."/>
            <person name="Lui A."/>
            <person name="MacDonald P.J.P."/>
            <person name="McCowen C."/>
            <person name="Montmayeur A."/>
            <person name="Murphy C."/>
            <person name="Neiman D."/>
            <person name="Pearson M."/>
            <person name="Priest M."/>
            <person name="Roberts A."/>
            <person name="Saif S."/>
            <person name="Shea T."/>
            <person name="Sisk P."/>
            <person name="Stolte C."/>
            <person name="Sykes S."/>
            <person name="Wortman J."/>
            <person name="Nusbaum C."/>
            <person name="Birren B."/>
        </authorList>
    </citation>
    <scope>NUCLEOTIDE SEQUENCE [LARGE SCALE GENOMIC DNA]</scope>
    <source>
        <strain evidence="8 9">YIT 12061</strain>
    </source>
</reference>
<dbReference type="Gene3D" id="3.30.360.10">
    <property type="entry name" value="Dihydrodipicolinate Reductase, domain 2"/>
    <property type="match status" value="1"/>
</dbReference>
<dbReference type="CDD" id="cd23934">
    <property type="entry name" value="AGPR_1_C"/>
    <property type="match status" value="1"/>
</dbReference>
<proteinExistence type="inferred from homology"/>
<dbReference type="Pfam" id="PF22698">
    <property type="entry name" value="Semialdhyde_dhC_1"/>
    <property type="match status" value="1"/>
</dbReference>
<comment type="similarity">
    <text evidence="5">Belongs to the NAGSA dehydrogenase family. Type 1 subfamily.</text>
</comment>
<dbReference type="PANTHER" id="PTHR32338">
    <property type="entry name" value="N-ACETYL-GAMMA-GLUTAMYL-PHOSPHATE REDUCTASE, CHLOROPLASTIC-RELATED-RELATED"/>
    <property type="match status" value="1"/>
</dbReference>
<sequence length="326" mass="35739">MDYCSSMIKIGIAGGAGYTAGELIRILVNHPQAEIKYIQSESHAGELVSKVHGDLLYLPLTFSAIDFSAIDVLFMCMGHGVSAEFLGKYAVPQRVKIIDLGNDFRLAADANGFVYGLPELARDVIVQSQYIANPGCFATAIELGLLPLAASDRLPAEITVFGVTGSTGAGQKPTTDTHFSNRCNNLSNYKVFTHQHLAEIKETLQRAGAKNPFDLAFVPVRGCHTRGIIINTVLRSNDSKAKWVDLYKSYYQSHPFVCISDEPLYLKQVVNTNYCFIHITQQDRKILITSVIDNLLKGASGQAVQNMNLISGLPETMGLQLKANYF</sequence>
<keyword evidence="2 5" id="KW-0028">Amino-acid biosynthesis</keyword>
<comment type="subcellular location">
    <subcellularLocation>
        <location evidence="5">Cytoplasm</location>
    </subcellularLocation>
</comment>
<dbReference type="GO" id="GO:0051287">
    <property type="term" value="F:NAD binding"/>
    <property type="evidence" value="ECO:0007669"/>
    <property type="project" value="InterPro"/>
</dbReference>
<evidence type="ECO:0000256" key="6">
    <source>
        <dbReference type="PROSITE-ProRule" id="PRU10010"/>
    </source>
</evidence>
<dbReference type="SMART" id="SM00859">
    <property type="entry name" value="Semialdhyde_dh"/>
    <property type="match status" value="1"/>
</dbReference>
<keyword evidence="5" id="KW-0963">Cytoplasm</keyword>
<dbReference type="EMBL" id="ADMC01000025">
    <property type="protein sequence ID" value="EHP46658.1"/>
    <property type="molecule type" value="Genomic_DNA"/>
</dbReference>
<accession>H1DIP6</accession>
<evidence type="ECO:0000313" key="9">
    <source>
        <dbReference type="Proteomes" id="UP000004892"/>
    </source>
</evidence>
<dbReference type="HOGENOM" id="CLU_006384_0_1_10"/>
<dbReference type="SUPFAM" id="SSF55347">
    <property type="entry name" value="Glyceraldehyde-3-phosphate dehydrogenase-like, C-terminal domain"/>
    <property type="match status" value="1"/>
</dbReference>
<keyword evidence="4 5" id="KW-0560">Oxidoreductase</keyword>
<dbReference type="UniPathway" id="UPA00068">
    <property type="reaction ID" value="UER00108"/>
</dbReference>
<evidence type="ECO:0000259" key="7">
    <source>
        <dbReference type="SMART" id="SM00859"/>
    </source>
</evidence>
<evidence type="ECO:0000313" key="8">
    <source>
        <dbReference type="EMBL" id="EHP46658.1"/>
    </source>
</evidence>
<evidence type="ECO:0000256" key="4">
    <source>
        <dbReference type="ARBA" id="ARBA00023002"/>
    </source>
</evidence>
<dbReference type="EC" id="1.2.1.38" evidence="5"/>
<dbReference type="PROSITE" id="PS01224">
    <property type="entry name" value="ARGC"/>
    <property type="match status" value="1"/>
</dbReference>
<dbReference type="STRING" id="742817.HMPREF9449_02275"/>
<evidence type="ECO:0000256" key="2">
    <source>
        <dbReference type="ARBA" id="ARBA00022605"/>
    </source>
</evidence>
<dbReference type="GO" id="GO:0003942">
    <property type="term" value="F:N-acetyl-gamma-glutamyl-phosphate reductase activity"/>
    <property type="evidence" value="ECO:0007669"/>
    <property type="project" value="UniProtKB-UniRule"/>
</dbReference>
<evidence type="ECO:0000256" key="3">
    <source>
        <dbReference type="ARBA" id="ARBA00022857"/>
    </source>
</evidence>
<keyword evidence="3 5" id="KW-0521">NADP</keyword>
<dbReference type="GO" id="GO:0005737">
    <property type="term" value="C:cytoplasm"/>
    <property type="evidence" value="ECO:0007669"/>
    <property type="project" value="UniProtKB-SubCell"/>
</dbReference>
<dbReference type="PATRIC" id="fig|742817.3.peg.2437"/>
<evidence type="ECO:0000256" key="5">
    <source>
        <dbReference type="HAMAP-Rule" id="MF_00150"/>
    </source>
</evidence>
<dbReference type="GO" id="GO:0006526">
    <property type="term" value="P:L-arginine biosynthetic process"/>
    <property type="evidence" value="ECO:0007669"/>
    <property type="project" value="UniProtKB-UniRule"/>
</dbReference>
<organism evidence="8 9">
    <name type="scientific">Odoribacter laneus YIT 12061</name>
    <dbReference type="NCBI Taxonomy" id="742817"/>
    <lineage>
        <taxon>Bacteria</taxon>
        <taxon>Pseudomonadati</taxon>
        <taxon>Bacteroidota</taxon>
        <taxon>Bacteroidia</taxon>
        <taxon>Bacteroidales</taxon>
        <taxon>Odoribacteraceae</taxon>
        <taxon>Odoribacter</taxon>
    </lineage>
</organism>
<comment type="pathway">
    <text evidence="5">Amino-acid biosynthesis; L-arginine biosynthesis; N(2)-acetyl-L-ornithine from L-glutamate: step 3/4.</text>
</comment>
<dbReference type="GO" id="GO:0070401">
    <property type="term" value="F:NADP+ binding"/>
    <property type="evidence" value="ECO:0007669"/>
    <property type="project" value="InterPro"/>
</dbReference>
<comment type="caution">
    <text evidence="8">The sequence shown here is derived from an EMBL/GenBank/DDBJ whole genome shotgun (WGS) entry which is preliminary data.</text>
</comment>
<name>H1DIP6_9BACT</name>
<dbReference type="HAMAP" id="MF_00150">
    <property type="entry name" value="ArgC_type1"/>
    <property type="match status" value="1"/>
</dbReference>